<dbReference type="InterPro" id="IPR028082">
    <property type="entry name" value="Peripla_BP_I"/>
</dbReference>
<keyword evidence="1" id="KW-0812">Transmembrane</keyword>
<evidence type="ECO:0000313" key="2">
    <source>
        <dbReference type="EMBL" id="KRL88824.1"/>
    </source>
</evidence>
<dbReference type="NCBIfam" id="NF041285">
    <property type="entry name" value="ABC_SBP_TrpX"/>
    <property type="match status" value="1"/>
</dbReference>
<sequence length="350" mass="37512">MRVLFWALPAEGVSFLLGGRRMKKLIATIIAIFAFLIVAFTTETRQSTNQKKQVVGILQTMSHPALDQIHRGIIKGLEKEGYRNGKNITIDFQNAQGDQSNLKSMSDRFIQQDAALTIGIATPAVQSLANEAGDTPVIMGAVSDPLGTHLVKSLKRPGGKTTGVQDMQPVGAQLKLIQTIMPKLKNIGVIYTSSDDSSASEYREFRKLAEAQGINVKSYTVTSTNDIEQVAQTMAGKVEAVYVPTDNTVASGIATLLKATNAAKIPVFPAADTMVKPGGLATRAVSQFDMGVLTGRMAGQVLKGKNPATMPVQRVTEYETVVNLKAAKKLGITIPDSVIKASQKKGDIIK</sequence>
<dbReference type="PATRIC" id="fig|1423763.3.peg.1283"/>
<accession>A0A0R1UD22</accession>
<dbReference type="Proteomes" id="UP000051036">
    <property type="component" value="Unassembled WGS sequence"/>
</dbReference>
<gene>
    <name evidence="2" type="ORF">FC46_GL001266</name>
</gene>
<reference evidence="2 3" key="1">
    <citation type="journal article" date="2015" name="Genome Announc.">
        <title>Expanding the biotechnology potential of lactobacilli through comparative genomics of 213 strains and associated genera.</title>
        <authorList>
            <person name="Sun Z."/>
            <person name="Harris H.M."/>
            <person name="McCann A."/>
            <person name="Guo C."/>
            <person name="Argimon S."/>
            <person name="Zhang W."/>
            <person name="Yang X."/>
            <person name="Jeffery I.B."/>
            <person name="Cooney J.C."/>
            <person name="Kagawa T.F."/>
            <person name="Liu W."/>
            <person name="Song Y."/>
            <person name="Salvetti E."/>
            <person name="Wrobel A."/>
            <person name="Rasinkangas P."/>
            <person name="Parkhill J."/>
            <person name="Rea M.C."/>
            <person name="O'Sullivan O."/>
            <person name="Ritari J."/>
            <person name="Douillard F.P."/>
            <person name="Paul Ross R."/>
            <person name="Yang R."/>
            <person name="Briner A.E."/>
            <person name="Felis G.E."/>
            <person name="de Vos W.M."/>
            <person name="Barrangou R."/>
            <person name="Klaenhammer T.R."/>
            <person name="Caufield P.W."/>
            <person name="Cui Y."/>
            <person name="Zhang H."/>
            <person name="O'Toole P.W."/>
        </authorList>
    </citation>
    <scope>NUCLEOTIDE SEQUENCE [LARGE SCALE GENOMIC DNA]</scope>
    <source>
        <strain evidence="2 3">DSM 16043</strain>
    </source>
</reference>
<dbReference type="SUPFAM" id="SSF53822">
    <property type="entry name" value="Periplasmic binding protein-like I"/>
    <property type="match status" value="1"/>
</dbReference>
<name>A0A0R1UD22_9LACO</name>
<comment type="caution">
    <text evidence="2">The sequence shown here is derived from an EMBL/GenBank/DDBJ whole genome shotgun (WGS) entry which is preliminary data.</text>
</comment>
<dbReference type="AlphaFoldDB" id="A0A0R1UD22"/>
<dbReference type="Pfam" id="PF04392">
    <property type="entry name" value="ABC_sub_bind"/>
    <property type="match status" value="1"/>
</dbReference>
<dbReference type="InterPro" id="IPR007487">
    <property type="entry name" value="ABC_transpt-TYRBP-like"/>
</dbReference>
<feature type="transmembrane region" description="Helical" evidence="1">
    <location>
        <begin position="22"/>
        <end position="42"/>
    </location>
</feature>
<keyword evidence="1" id="KW-1133">Transmembrane helix</keyword>
<dbReference type="Gene3D" id="3.40.50.2300">
    <property type="match status" value="2"/>
</dbReference>
<dbReference type="EMBL" id="AZFM01000038">
    <property type="protein sequence ID" value="KRL88824.1"/>
    <property type="molecule type" value="Genomic_DNA"/>
</dbReference>
<keyword evidence="1" id="KW-0472">Membrane</keyword>
<evidence type="ECO:0000256" key="1">
    <source>
        <dbReference type="SAM" id="Phobius"/>
    </source>
</evidence>
<dbReference type="PANTHER" id="PTHR35271">
    <property type="entry name" value="ABC TRANSPORTER, SUBSTRATE-BINDING LIPOPROTEIN-RELATED"/>
    <property type="match status" value="1"/>
</dbReference>
<evidence type="ECO:0000313" key="3">
    <source>
        <dbReference type="Proteomes" id="UP000051036"/>
    </source>
</evidence>
<proteinExistence type="predicted"/>
<dbReference type="CDD" id="cd06325">
    <property type="entry name" value="PBP1_ABC_unchar_transporter"/>
    <property type="match status" value="1"/>
</dbReference>
<keyword evidence="3" id="KW-1185">Reference proteome</keyword>
<dbReference type="STRING" id="1423763.FC46_GL001266"/>
<dbReference type="InterPro" id="IPR047776">
    <property type="entry name" value="ABC_SBP_TrpX-like"/>
</dbReference>
<organism evidence="2 3">
    <name type="scientific">Lactobacillus kalixensis DSM 16043</name>
    <dbReference type="NCBI Taxonomy" id="1423763"/>
    <lineage>
        <taxon>Bacteria</taxon>
        <taxon>Bacillati</taxon>
        <taxon>Bacillota</taxon>
        <taxon>Bacilli</taxon>
        <taxon>Lactobacillales</taxon>
        <taxon>Lactobacillaceae</taxon>
        <taxon>Lactobacillus</taxon>
    </lineage>
</organism>
<protein>
    <submittedName>
        <fullName evidence="2">ABC transporter substrate binding protein</fullName>
    </submittedName>
</protein>
<dbReference type="PANTHER" id="PTHR35271:SF1">
    <property type="entry name" value="ABC TRANSPORTER, SUBSTRATE-BINDING LIPOPROTEIN"/>
    <property type="match status" value="1"/>
</dbReference>